<evidence type="ECO:0000256" key="12">
    <source>
        <dbReference type="SAM" id="MobiDB-lite"/>
    </source>
</evidence>
<protein>
    <recommendedName>
        <fullName evidence="4">Glucans biosynthesis glucosyltransferase H</fullName>
    </recommendedName>
</protein>
<dbReference type="InterPro" id="IPR029044">
    <property type="entry name" value="Nucleotide-diphossugar_trans"/>
</dbReference>
<evidence type="ECO:0000313" key="15">
    <source>
        <dbReference type="EMBL" id="MBK1670715.1"/>
    </source>
</evidence>
<feature type="region of interest" description="Disordered" evidence="12">
    <location>
        <begin position="1"/>
        <end position="44"/>
    </location>
</feature>
<evidence type="ECO:0000256" key="11">
    <source>
        <dbReference type="ARBA" id="ARBA00023136"/>
    </source>
</evidence>
<evidence type="ECO:0000256" key="3">
    <source>
        <dbReference type="ARBA" id="ARBA00009337"/>
    </source>
</evidence>
<dbReference type="Pfam" id="PF13632">
    <property type="entry name" value="Glyco_trans_2_3"/>
    <property type="match status" value="1"/>
</dbReference>
<keyword evidence="6" id="KW-0997">Cell inner membrane</keyword>
<evidence type="ECO:0000256" key="2">
    <source>
        <dbReference type="ARBA" id="ARBA00005001"/>
    </source>
</evidence>
<dbReference type="SUPFAM" id="SSF53448">
    <property type="entry name" value="Nucleotide-diphospho-sugar transferases"/>
    <property type="match status" value="1"/>
</dbReference>
<keyword evidence="10 13" id="KW-1133">Transmembrane helix</keyword>
<dbReference type="InterPro" id="IPR050321">
    <property type="entry name" value="Glycosyltr_2/OpgH_subfam"/>
</dbReference>
<evidence type="ECO:0000256" key="4">
    <source>
        <dbReference type="ARBA" id="ARBA00020585"/>
    </source>
</evidence>
<keyword evidence="5" id="KW-1003">Cell membrane</keyword>
<keyword evidence="7" id="KW-0328">Glycosyltransferase</keyword>
<keyword evidence="9 13" id="KW-0812">Transmembrane</keyword>
<organism evidence="15 16">
    <name type="scientific">Rhodovibrio sodomensis</name>
    <dbReference type="NCBI Taxonomy" id="1088"/>
    <lineage>
        <taxon>Bacteria</taxon>
        <taxon>Pseudomonadati</taxon>
        <taxon>Pseudomonadota</taxon>
        <taxon>Alphaproteobacteria</taxon>
        <taxon>Rhodospirillales</taxon>
        <taxon>Rhodovibrionaceae</taxon>
        <taxon>Rhodovibrio</taxon>
    </lineage>
</organism>
<feature type="transmembrane region" description="Helical" evidence="13">
    <location>
        <begin position="105"/>
        <end position="132"/>
    </location>
</feature>
<feature type="transmembrane region" description="Helical" evidence="13">
    <location>
        <begin position="431"/>
        <end position="453"/>
    </location>
</feature>
<dbReference type="RefSeq" id="WP_200343160.1">
    <property type="nucleotide sequence ID" value="NZ_NRRL01000111.1"/>
</dbReference>
<dbReference type="Gene3D" id="3.90.550.10">
    <property type="entry name" value="Spore Coat Polysaccharide Biosynthesis Protein SpsA, Chain A"/>
    <property type="match status" value="1"/>
</dbReference>
<keyword evidence="16" id="KW-1185">Reference proteome</keyword>
<feature type="compositionally biased region" description="Low complexity" evidence="12">
    <location>
        <begin position="14"/>
        <end position="32"/>
    </location>
</feature>
<name>A0ABS1DMX4_9PROT</name>
<evidence type="ECO:0000256" key="5">
    <source>
        <dbReference type="ARBA" id="ARBA00022475"/>
    </source>
</evidence>
<feature type="transmembrane region" description="Helical" evidence="13">
    <location>
        <begin position="473"/>
        <end position="493"/>
    </location>
</feature>
<sequence>MAETSMRATPDGNAPGSAATGSTGATPIGPTSAGRPDHLGDGAGRSLGDGAGHLGARPDGRAPAPSGMAWRRALFAGLCGATWLAAVATMATLLAGDGLALVEGLLLICFCLSIPMVVIGFWNSAIGAAILLTARNHLDVVAPFHRNRVRQSSARVAIAMPVFNEDTNRVFRHLQKLLASLDSLGVGDRYEVFLLSDSTDPEIQADELRRMRAWQRADADGAARLHYRRRADNQGYKAGNLWEFVETRGDAFDYMVVLDADSAMHGRTVDRLVRIMDANPNLGILQSLAVGMPSESAFARIFQFGMRHGMLVHTVGAAWWQGDACPYWGHNAVIRTDAFKQFCQLDPLPGTPPLGGDILSHDQVEAALMRAGGYEVRVLPVEGGSYEEMPPTLPDFIKRDLRWCQGNMQYLQLLGKPWFTGMGRANLGLAILMYTGAPAWLMFMILGMSQAVVGTFGPQLEMGGLMGRPGPEVAIALFVTMMGITFAPKLIGYTHALLDPARRRAYGGGLHVLGGGLAELLFSMLIAPVVMLAQSVFVAGLFLGRKVKWEAQVRDGHRVAWRDAAKGMWPQTLFGLVAGGLLAAFAPAVLPWAAPVLIGLLLAVPMTVATSAPSLGRRLARLGVCAIPEERRPGAPVPTRTRFPQDPGAGQPGFPQRAAGSRPD</sequence>
<evidence type="ECO:0000259" key="14">
    <source>
        <dbReference type="Pfam" id="PF13632"/>
    </source>
</evidence>
<evidence type="ECO:0000256" key="6">
    <source>
        <dbReference type="ARBA" id="ARBA00022519"/>
    </source>
</evidence>
<evidence type="ECO:0000256" key="1">
    <source>
        <dbReference type="ARBA" id="ARBA00004429"/>
    </source>
</evidence>
<comment type="pathway">
    <text evidence="2">Glycan metabolism; osmoregulated periplasmic glucan (OPG) biosynthesis.</text>
</comment>
<dbReference type="Proteomes" id="UP001296873">
    <property type="component" value="Unassembled WGS sequence"/>
</dbReference>
<dbReference type="PANTHER" id="PTHR43867">
    <property type="entry name" value="CELLULOSE SYNTHASE CATALYTIC SUBUNIT A [UDP-FORMING]"/>
    <property type="match status" value="1"/>
</dbReference>
<comment type="subcellular location">
    <subcellularLocation>
        <location evidence="1">Cell inner membrane</location>
        <topology evidence="1">Multi-pass membrane protein</topology>
    </subcellularLocation>
</comment>
<dbReference type="NCBIfam" id="NF003958">
    <property type="entry name" value="PRK05454.2-1"/>
    <property type="match status" value="1"/>
</dbReference>
<feature type="domain" description="Glycosyltransferase 2-like" evidence="14">
    <location>
        <begin position="256"/>
        <end position="445"/>
    </location>
</feature>
<evidence type="ECO:0000256" key="9">
    <source>
        <dbReference type="ARBA" id="ARBA00022692"/>
    </source>
</evidence>
<gene>
    <name evidence="15" type="ORF">CKO28_22095</name>
</gene>
<dbReference type="EMBL" id="NRRL01000111">
    <property type="protein sequence ID" value="MBK1670715.1"/>
    <property type="molecule type" value="Genomic_DNA"/>
</dbReference>
<evidence type="ECO:0000313" key="16">
    <source>
        <dbReference type="Proteomes" id="UP001296873"/>
    </source>
</evidence>
<evidence type="ECO:0000256" key="10">
    <source>
        <dbReference type="ARBA" id="ARBA00022989"/>
    </source>
</evidence>
<feature type="region of interest" description="Disordered" evidence="12">
    <location>
        <begin position="630"/>
        <end position="664"/>
    </location>
</feature>
<feature type="transmembrane region" description="Helical" evidence="13">
    <location>
        <begin position="592"/>
        <end position="612"/>
    </location>
</feature>
<dbReference type="PANTHER" id="PTHR43867:SF5">
    <property type="entry name" value="GLUCANS BIOSYNTHESIS GLUCOSYLTRANSFERASE H"/>
    <property type="match status" value="1"/>
</dbReference>
<feature type="transmembrane region" description="Helical" evidence="13">
    <location>
        <begin position="73"/>
        <end position="93"/>
    </location>
</feature>
<keyword evidence="11 13" id="KW-0472">Membrane</keyword>
<evidence type="ECO:0000256" key="13">
    <source>
        <dbReference type="SAM" id="Phobius"/>
    </source>
</evidence>
<dbReference type="InterPro" id="IPR001173">
    <property type="entry name" value="Glyco_trans_2-like"/>
</dbReference>
<evidence type="ECO:0000256" key="8">
    <source>
        <dbReference type="ARBA" id="ARBA00022679"/>
    </source>
</evidence>
<comment type="similarity">
    <text evidence="3">Belongs to the glycosyltransferase 2 family. OpgH subfamily.</text>
</comment>
<evidence type="ECO:0000256" key="7">
    <source>
        <dbReference type="ARBA" id="ARBA00022676"/>
    </source>
</evidence>
<keyword evidence="8" id="KW-0808">Transferase</keyword>
<proteinExistence type="inferred from homology"/>
<comment type="caution">
    <text evidence="15">The sequence shown here is derived from an EMBL/GenBank/DDBJ whole genome shotgun (WGS) entry which is preliminary data.</text>
</comment>
<accession>A0ABS1DMX4</accession>
<reference evidence="15 16" key="1">
    <citation type="journal article" date="2020" name="Microorganisms">
        <title>Osmotic Adaptation and Compatible Solute Biosynthesis of Phototrophic Bacteria as Revealed from Genome Analyses.</title>
        <authorList>
            <person name="Imhoff J.F."/>
            <person name="Rahn T."/>
            <person name="Kunzel S."/>
            <person name="Keller A."/>
            <person name="Neulinger S.C."/>
        </authorList>
    </citation>
    <scope>NUCLEOTIDE SEQUENCE [LARGE SCALE GENOMIC DNA]</scope>
    <source>
        <strain evidence="15 16">DSM 9895</strain>
    </source>
</reference>
<feature type="transmembrane region" description="Helical" evidence="13">
    <location>
        <begin position="505"/>
        <end position="523"/>
    </location>
</feature>
<dbReference type="NCBIfam" id="NF003962">
    <property type="entry name" value="PRK05454.2-5"/>
    <property type="match status" value="1"/>
</dbReference>